<keyword evidence="1" id="KW-0677">Repeat</keyword>
<evidence type="ECO:0000313" key="5">
    <source>
        <dbReference type="Proteomes" id="UP000755585"/>
    </source>
</evidence>
<dbReference type="PANTHER" id="PTHR24126:SF14">
    <property type="entry name" value="ANK_REP_REGION DOMAIN-CONTAINING PROTEIN"/>
    <property type="match status" value="1"/>
</dbReference>
<dbReference type="Gene3D" id="1.25.40.20">
    <property type="entry name" value="Ankyrin repeat-containing domain"/>
    <property type="match status" value="3"/>
</dbReference>
<feature type="repeat" description="ANK" evidence="3">
    <location>
        <begin position="316"/>
        <end position="348"/>
    </location>
</feature>
<feature type="repeat" description="ANK" evidence="3">
    <location>
        <begin position="182"/>
        <end position="215"/>
    </location>
</feature>
<dbReference type="PROSITE" id="PS50297">
    <property type="entry name" value="ANK_REP_REGION"/>
    <property type="match status" value="2"/>
</dbReference>
<dbReference type="Pfam" id="PF12796">
    <property type="entry name" value="Ank_2"/>
    <property type="match status" value="1"/>
</dbReference>
<evidence type="ECO:0000313" key="4">
    <source>
        <dbReference type="EMBL" id="MBP2356019.1"/>
    </source>
</evidence>
<evidence type="ECO:0000256" key="2">
    <source>
        <dbReference type="ARBA" id="ARBA00023043"/>
    </source>
</evidence>
<keyword evidence="5" id="KW-1185">Reference proteome</keyword>
<dbReference type="InterPro" id="IPR002110">
    <property type="entry name" value="Ankyrin_rpt"/>
</dbReference>
<dbReference type="RefSeq" id="WP_209698605.1">
    <property type="nucleotide sequence ID" value="NZ_BAAAVU010000005.1"/>
</dbReference>
<accession>A0ABS4UWX0</accession>
<dbReference type="InterPro" id="IPR036770">
    <property type="entry name" value="Ankyrin_rpt-contain_sf"/>
</dbReference>
<dbReference type="SUPFAM" id="SSF48403">
    <property type="entry name" value="Ankyrin repeat"/>
    <property type="match status" value="1"/>
</dbReference>
<protein>
    <submittedName>
        <fullName evidence="4">Ankyrin repeat protein</fullName>
    </submittedName>
</protein>
<dbReference type="PANTHER" id="PTHR24126">
    <property type="entry name" value="ANKYRIN REPEAT, PH AND SEC7 DOMAIN CONTAINING PROTEIN SECG-RELATED"/>
    <property type="match status" value="1"/>
</dbReference>
<feature type="repeat" description="ANK" evidence="3">
    <location>
        <begin position="413"/>
        <end position="445"/>
    </location>
</feature>
<organism evidence="4 5">
    <name type="scientific">Kribbella aluminosa</name>
    <dbReference type="NCBI Taxonomy" id="416017"/>
    <lineage>
        <taxon>Bacteria</taxon>
        <taxon>Bacillati</taxon>
        <taxon>Actinomycetota</taxon>
        <taxon>Actinomycetes</taxon>
        <taxon>Propionibacteriales</taxon>
        <taxon>Kribbellaceae</taxon>
        <taxon>Kribbella</taxon>
    </lineage>
</organism>
<evidence type="ECO:0000256" key="1">
    <source>
        <dbReference type="ARBA" id="ARBA00022737"/>
    </source>
</evidence>
<sequence length="514" mass="54841">MSSPPDRPDLDQLRRRARELVRAARSGDASALARIGQVSDAVTLSAARLALAREYGFASWARLKAAVDARTTDVDQRARAFCEASIRDWTGRAVRMLDTTPELARYGFATAVVLGDVARVGDAVARFPGFVTRADPQTGWTPLHLACGSRWHRLDLARADGLASVARLLLDAGADPATRTRDGWTPLRCAVAGAANPAVVGLLLERGAVPDDHDLYLACFGDDDHRSLRLLLARTTDLRDTTALAAPISTGDTEAVRLLLEAGANPNLAAPAELYGAGVDDPPWPTVYAAVHAGCPVELLQLLLDHAADPDTPGPDGRTPYQLAVRLGRADLAQLLRRHGAEPDATEVDLFLAACLRAERAVAERMLQRGLVCLDQLDPEDRAVVIRAANEGRTDAVRLLLDLGLPIDTRGGDGATPLHAAAYSGSADTVRLLLIRGADLEARDSTPLVWAMVGSGERPTDNPDADWVDTVRVLLDAGAPIAEITLSTEDPKPPSPQIAQLLREHGVSEETGDN</sequence>
<gene>
    <name evidence="4" type="ORF">JOF29_007129</name>
</gene>
<dbReference type="PROSITE" id="PS50088">
    <property type="entry name" value="ANK_REPEAT"/>
    <property type="match status" value="5"/>
</dbReference>
<reference evidence="4 5" key="1">
    <citation type="submission" date="2021-03" db="EMBL/GenBank/DDBJ databases">
        <title>Sequencing the genomes of 1000 actinobacteria strains.</title>
        <authorList>
            <person name="Klenk H.-P."/>
        </authorList>
    </citation>
    <scope>NUCLEOTIDE SEQUENCE [LARGE SCALE GENOMIC DNA]</scope>
    <source>
        <strain evidence="4 5">DSM 18824</strain>
    </source>
</reference>
<comment type="caution">
    <text evidence="4">The sequence shown here is derived from an EMBL/GenBank/DDBJ whole genome shotgun (WGS) entry which is preliminary data.</text>
</comment>
<name>A0ABS4UWX0_9ACTN</name>
<dbReference type="Proteomes" id="UP000755585">
    <property type="component" value="Unassembled WGS sequence"/>
</dbReference>
<feature type="repeat" description="ANK" evidence="3">
    <location>
        <begin position="239"/>
        <end position="271"/>
    </location>
</feature>
<proteinExistence type="predicted"/>
<keyword evidence="2 3" id="KW-0040">ANK repeat</keyword>
<feature type="repeat" description="ANK" evidence="3">
    <location>
        <begin position="138"/>
        <end position="181"/>
    </location>
</feature>
<dbReference type="Pfam" id="PF00023">
    <property type="entry name" value="Ank"/>
    <property type="match status" value="4"/>
</dbReference>
<evidence type="ECO:0000256" key="3">
    <source>
        <dbReference type="PROSITE-ProRule" id="PRU00023"/>
    </source>
</evidence>
<dbReference type="SMART" id="SM00248">
    <property type="entry name" value="ANK"/>
    <property type="match status" value="7"/>
</dbReference>
<dbReference type="EMBL" id="JAGINT010000002">
    <property type="protein sequence ID" value="MBP2356019.1"/>
    <property type="molecule type" value="Genomic_DNA"/>
</dbReference>